<dbReference type="GO" id="GO:0045151">
    <property type="term" value="P:acetoin biosynthetic process"/>
    <property type="evidence" value="ECO:0007669"/>
    <property type="project" value="UniProtKB-UniRule"/>
</dbReference>
<evidence type="ECO:0000313" key="11">
    <source>
        <dbReference type="Proteomes" id="UP000503004"/>
    </source>
</evidence>
<comment type="pathway">
    <text evidence="2 9">Polyol metabolism; (R,R)-butane-2,3-diol biosynthesis; (R,R)-butane-2,3-diol from pyruvate: step 2/3.</text>
</comment>
<reference evidence="11" key="1">
    <citation type="submission" date="2019-12" db="EMBL/GenBank/DDBJ databases">
        <authorList>
            <person name="Awala S.I."/>
            <person name="Rhee S.K."/>
        </authorList>
    </citation>
    <scope>NUCLEOTIDE SEQUENCE [LARGE SCALE GENOMIC DNA]</scope>
    <source>
        <strain evidence="11">IM1</strain>
    </source>
</reference>
<dbReference type="SUPFAM" id="SSF117856">
    <property type="entry name" value="AF0104/ALDC/Ptd012-like"/>
    <property type="match status" value="1"/>
</dbReference>
<keyword evidence="6 9" id="KW-0210">Decarboxylase</keyword>
<dbReference type="AlphaFoldDB" id="A0A858Q8Q2"/>
<evidence type="ECO:0000256" key="2">
    <source>
        <dbReference type="ARBA" id="ARBA00005170"/>
    </source>
</evidence>
<proteinExistence type="inferred from homology"/>
<dbReference type="RefSeq" id="WP_169603554.1">
    <property type="nucleotide sequence ID" value="NZ_CP046565.1"/>
</dbReference>
<keyword evidence="11" id="KW-1185">Reference proteome</keyword>
<dbReference type="NCBIfam" id="TIGR01252">
    <property type="entry name" value="acetolac_decarb"/>
    <property type="match status" value="1"/>
</dbReference>
<evidence type="ECO:0000313" key="10">
    <source>
        <dbReference type="EMBL" id="QJD30282.1"/>
    </source>
</evidence>
<organism evidence="10 11">
    <name type="scientific">Methylococcus geothermalis</name>
    <dbReference type="NCBI Taxonomy" id="2681310"/>
    <lineage>
        <taxon>Bacteria</taxon>
        <taxon>Pseudomonadati</taxon>
        <taxon>Pseudomonadota</taxon>
        <taxon>Gammaproteobacteria</taxon>
        <taxon>Methylococcales</taxon>
        <taxon>Methylococcaceae</taxon>
        <taxon>Methylococcus</taxon>
    </lineage>
</organism>
<dbReference type="Gene3D" id="3.30.1330.80">
    <property type="entry name" value="Hypothetical protein, similar to alpha- acetolactate decarboxylase, domain 2"/>
    <property type="match status" value="2"/>
</dbReference>
<dbReference type="PANTHER" id="PTHR35524">
    <property type="entry name" value="ALPHA-ACETOLACTATE DECARBOXYLASE"/>
    <property type="match status" value="1"/>
</dbReference>
<dbReference type="InterPro" id="IPR005128">
    <property type="entry name" value="Acetolactate_a_deCO2ase"/>
</dbReference>
<keyword evidence="8 9" id="KW-0456">Lyase</keyword>
<dbReference type="EC" id="4.1.1.5" evidence="4 9"/>
<dbReference type="KEGG" id="metu:GNH96_10080"/>
<keyword evidence="7 9" id="KW-0005">Acetoin biosynthesis</keyword>
<dbReference type="UniPathway" id="UPA00626">
    <property type="reaction ID" value="UER00678"/>
</dbReference>
<evidence type="ECO:0000256" key="4">
    <source>
        <dbReference type="ARBA" id="ARBA00013204"/>
    </source>
</evidence>
<evidence type="ECO:0000256" key="7">
    <source>
        <dbReference type="ARBA" id="ARBA00023061"/>
    </source>
</evidence>
<name>A0A858Q8Q2_9GAMM</name>
<evidence type="ECO:0000256" key="6">
    <source>
        <dbReference type="ARBA" id="ARBA00022793"/>
    </source>
</evidence>
<dbReference type="GO" id="GO:0047605">
    <property type="term" value="F:acetolactate decarboxylase activity"/>
    <property type="evidence" value="ECO:0007669"/>
    <property type="project" value="UniProtKB-UniRule"/>
</dbReference>
<dbReference type="PIRSF" id="PIRSF001332">
    <property type="entry name" value="Acetolac_decarb"/>
    <property type="match status" value="1"/>
</dbReference>
<dbReference type="Pfam" id="PF03306">
    <property type="entry name" value="AAL_decarboxy"/>
    <property type="match status" value="1"/>
</dbReference>
<dbReference type="CDD" id="cd17299">
    <property type="entry name" value="acetolactate_decarboxylase"/>
    <property type="match status" value="1"/>
</dbReference>
<evidence type="ECO:0000256" key="9">
    <source>
        <dbReference type="PIRNR" id="PIRNR001332"/>
    </source>
</evidence>
<protein>
    <recommendedName>
        <fullName evidence="5 9">Alpha-acetolactate decarboxylase</fullName>
        <ecNumber evidence="4 9">4.1.1.5</ecNumber>
    </recommendedName>
</protein>
<gene>
    <name evidence="10" type="primary">budA</name>
    <name evidence="10" type="ORF">GNH96_10080</name>
</gene>
<dbReference type="PANTHER" id="PTHR35524:SF1">
    <property type="entry name" value="ALPHA-ACETOLACTATE DECARBOXYLASE"/>
    <property type="match status" value="1"/>
</dbReference>
<comment type="similarity">
    <text evidence="3 9">Belongs to the alpha-acetolactate decarboxylase family.</text>
</comment>
<evidence type="ECO:0000256" key="5">
    <source>
        <dbReference type="ARBA" id="ARBA00020164"/>
    </source>
</evidence>
<dbReference type="Proteomes" id="UP000503004">
    <property type="component" value="Chromosome"/>
</dbReference>
<accession>A0A858Q8Q2</accession>
<comment type="catalytic activity">
    <reaction evidence="1 9">
        <text>(2S)-2-acetolactate + H(+) = (R)-acetoin + CO2</text>
        <dbReference type="Rhea" id="RHEA:21580"/>
        <dbReference type="ChEBI" id="CHEBI:15378"/>
        <dbReference type="ChEBI" id="CHEBI:15686"/>
        <dbReference type="ChEBI" id="CHEBI:16526"/>
        <dbReference type="ChEBI" id="CHEBI:58476"/>
        <dbReference type="EC" id="4.1.1.5"/>
    </reaction>
</comment>
<evidence type="ECO:0000256" key="3">
    <source>
        <dbReference type="ARBA" id="ARBA00007106"/>
    </source>
</evidence>
<evidence type="ECO:0000256" key="1">
    <source>
        <dbReference type="ARBA" id="ARBA00001784"/>
    </source>
</evidence>
<dbReference type="EMBL" id="CP046565">
    <property type="protein sequence ID" value="QJD30282.1"/>
    <property type="molecule type" value="Genomic_DNA"/>
</dbReference>
<sequence length="260" mass="29211">MAIDDIFIQAFRNHQQKGDLFHPLGREDHEVYQASTIGALMEGVYDGEVTYGELAEHGDFGLGTFNALDGEMVALEGRFFQIKSDGKAYPVPPAAKTPFAVVTLFEPTVQVAWPNPIDWKQFQAAVDKAAPSKNIFYAIRVRARFDYIRVRTVPRQHKPYPPLVEVARHQPEFEYDNLEGTLVGFRFPDYTQGVNVAGYHVHFLDKTATVGGHVLDFTMREATVDIDVTSQFRMEVPECGAFLDADLAKDQDEAIHEAES</sequence>
<evidence type="ECO:0000256" key="8">
    <source>
        <dbReference type="ARBA" id="ARBA00023239"/>
    </source>
</evidence>